<keyword evidence="1" id="KW-0812">Transmembrane</keyword>
<feature type="transmembrane region" description="Helical" evidence="1">
    <location>
        <begin position="6"/>
        <end position="33"/>
    </location>
</feature>
<dbReference type="Pfam" id="PF06177">
    <property type="entry name" value="QueT"/>
    <property type="match status" value="1"/>
</dbReference>
<accession>C0EFC9</accession>
<dbReference type="PANTHER" id="PTHR40044">
    <property type="entry name" value="INTEGRAL MEMBRANE PROTEIN-RELATED"/>
    <property type="match status" value="1"/>
</dbReference>
<dbReference type="AlphaFoldDB" id="C0EFC9"/>
<organism evidence="2 3">
    <name type="scientific">[Clostridium] methylpentosum DSM 5476</name>
    <dbReference type="NCBI Taxonomy" id="537013"/>
    <lineage>
        <taxon>Bacteria</taxon>
        <taxon>Bacillati</taxon>
        <taxon>Bacillota</taxon>
        <taxon>Clostridia</taxon>
        <taxon>Eubacteriales</taxon>
        <taxon>Oscillospiraceae</taxon>
        <taxon>Oscillospiraceae incertae sedis</taxon>
    </lineage>
</organism>
<dbReference type="PANTHER" id="PTHR40044:SF1">
    <property type="entry name" value="INTEGRAL MEMBRANE PROTEIN"/>
    <property type="match status" value="1"/>
</dbReference>
<sequence>MRNKKVYSLVAAALIAAMYAVLTFVVAQFAYGAVQLRVSEALTILPMYTPVAVPGLTVGCLLANVIGLSLGKTVVWDLLFGTAASLIAAVMTYSLGKSKSRRVRYILGPFPAVLVNAVIVGMEITFFFSEGGATAAIFWANFASVFLGQAIICYGLGVPLMLVLERGELYKRIFKR</sequence>
<feature type="transmembrane region" description="Helical" evidence="1">
    <location>
        <begin position="74"/>
        <end position="93"/>
    </location>
</feature>
<dbReference type="eggNOG" id="COG4708">
    <property type="taxonomic scope" value="Bacteria"/>
</dbReference>
<dbReference type="InterPro" id="IPR010387">
    <property type="entry name" value="QueT"/>
</dbReference>
<dbReference type="HOGENOM" id="CLU_104115_0_0_9"/>
<feature type="transmembrane region" description="Helical" evidence="1">
    <location>
        <begin position="105"/>
        <end position="129"/>
    </location>
</feature>
<dbReference type="PIRSF" id="PIRSF031501">
    <property type="entry name" value="QueT"/>
    <property type="match status" value="1"/>
</dbReference>
<evidence type="ECO:0000313" key="2">
    <source>
        <dbReference type="EMBL" id="EEG29824.1"/>
    </source>
</evidence>
<proteinExistence type="predicted"/>
<keyword evidence="3" id="KW-1185">Reference proteome</keyword>
<dbReference type="STRING" id="537013.CLOSTMETH_02571"/>
<keyword evidence="1" id="KW-0472">Membrane</keyword>
<reference evidence="2 3" key="1">
    <citation type="submission" date="2009-01" db="EMBL/GenBank/DDBJ databases">
        <authorList>
            <person name="Fulton L."/>
            <person name="Clifton S."/>
            <person name="Fulton B."/>
            <person name="Xu J."/>
            <person name="Minx P."/>
            <person name="Pepin K.H."/>
            <person name="Johnson M."/>
            <person name="Bhonagiri V."/>
            <person name="Nash W.E."/>
            <person name="Mardis E.R."/>
            <person name="Wilson R.K."/>
        </authorList>
    </citation>
    <scope>NUCLEOTIDE SEQUENCE [LARGE SCALE GENOMIC DNA]</scope>
    <source>
        <strain evidence="2 3">DSM 5476</strain>
    </source>
</reference>
<protein>
    <recommendedName>
        <fullName evidence="4">QueT transporter</fullName>
    </recommendedName>
</protein>
<evidence type="ECO:0000256" key="1">
    <source>
        <dbReference type="SAM" id="Phobius"/>
    </source>
</evidence>
<gene>
    <name evidence="2" type="ORF">CLOSTMETH_02571</name>
</gene>
<evidence type="ECO:0008006" key="4">
    <source>
        <dbReference type="Google" id="ProtNLM"/>
    </source>
</evidence>
<evidence type="ECO:0000313" key="3">
    <source>
        <dbReference type="Proteomes" id="UP000003340"/>
    </source>
</evidence>
<keyword evidence="1" id="KW-1133">Transmembrane helix</keyword>
<name>C0EFC9_9FIRM</name>
<feature type="transmembrane region" description="Helical" evidence="1">
    <location>
        <begin position="135"/>
        <end position="164"/>
    </location>
</feature>
<reference evidence="2 3" key="2">
    <citation type="submission" date="2009-02" db="EMBL/GenBank/DDBJ databases">
        <title>Draft genome sequence of Clostridium methylpentosum (DSM 5476).</title>
        <authorList>
            <person name="Sudarsanam P."/>
            <person name="Ley R."/>
            <person name="Guruge J."/>
            <person name="Turnbaugh P.J."/>
            <person name="Mahowald M."/>
            <person name="Liep D."/>
            <person name="Gordon J."/>
        </authorList>
    </citation>
    <scope>NUCLEOTIDE SEQUENCE [LARGE SCALE GENOMIC DNA]</scope>
    <source>
        <strain evidence="2 3">DSM 5476</strain>
    </source>
</reference>
<dbReference type="Proteomes" id="UP000003340">
    <property type="component" value="Unassembled WGS sequence"/>
</dbReference>
<comment type="caution">
    <text evidence="2">The sequence shown here is derived from an EMBL/GenBank/DDBJ whole genome shotgun (WGS) entry which is preliminary data.</text>
</comment>
<dbReference type="EMBL" id="ACEC01000088">
    <property type="protein sequence ID" value="EEG29824.1"/>
    <property type="molecule type" value="Genomic_DNA"/>
</dbReference>